<protein>
    <recommendedName>
        <fullName evidence="4">RxLR effector protein</fullName>
    </recommendedName>
</protein>
<comment type="caution">
    <text evidence="2">The sequence shown here is derived from an EMBL/GenBank/DDBJ whole genome shotgun (WGS) entry which is preliminary data.</text>
</comment>
<proteinExistence type="predicted"/>
<evidence type="ECO:0000313" key="2">
    <source>
        <dbReference type="EMBL" id="KAG6964389.1"/>
    </source>
</evidence>
<dbReference type="EMBL" id="JAENGY010000381">
    <property type="protein sequence ID" value="KAG6964389.1"/>
    <property type="molecule type" value="Genomic_DNA"/>
</dbReference>
<evidence type="ECO:0000256" key="1">
    <source>
        <dbReference type="SAM" id="SignalP"/>
    </source>
</evidence>
<evidence type="ECO:0000313" key="3">
    <source>
        <dbReference type="Proteomes" id="UP000709295"/>
    </source>
</evidence>
<feature type="signal peptide" evidence="1">
    <location>
        <begin position="1"/>
        <end position="18"/>
    </location>
</feature>
<keyword evidence="1" id="KW-0732">Signal</keyword>
<feature type="chain" id="PRO_5035219205" description="RxLR effector protein" evidence="1">
    <location>
        <begin position="19"/>
        <end position="55"/>
    </location>
</feature>
<organism evidence="2 3">
    <name type="scientific">Phytophthora aleatoria</name>
    <dbReference type="NCBI Taxonomy" id="2496075"/>
    <lineage>
        <taxon>Eukaryota</taxon>
        <taxon>Sar</taxon>
        <taxon>Stramenopiles</taxon>
        <taxon>Oomycota</taxon>
        <taxon>Peronosporomycetes</taxon>
        <taxon>Peronosporales</taxon>
        <taxon>Peronosporaceae</taxon>
        <taxon>Phytophthora</taxon>
    </lineage>
</organism>
<accession>A0A8J5MG39</accession>
<evidence type="ECO:0008006" key="4">
    <source>
        <dbReference type="Google" id="ProtNLM"/>
    </source>
</evidence>
<dbReference type="Proteomes" id="UP000709295">
    <property type="component" value="Unassembled WGS sequence"/>
</dbReference>
<dbReference type="AlphaFoldDB" id="A0A8J5MG39"/>
<gene>
    <name evidence="2" type="ORF">JG688_00007722</name>
</gene>
<reference evidence="2" key="1">
    <citation type="submission" date="2021-01" db="EMBL/GenBank/DDBJ databases">
        <title>Phytophthora aleatoria, a newly-described species from Pinus radiata is distinct from Phytophthora cactorum isolates based on comparative genomics.</title>
        <authorList>
            <person name="Mcdougal R."/>
            <person name="Panda P."/>
            <person name="Williams N."/>
            <person name="Studholme D.J."/>
        </authorList>
    </citation>
    <scope>NUCLEOTIDE SEQUENCE</scope>
    <source>
        <strain evidence="2">NZFS 4037</strain>
    </source>
</reference>
<name>A0A8J5MG39_9STRA</name>
<keyword evidence="3" id="KW-1185">Reference proteome</keyword>
<sequence length="55" mass="6084">MCLSLTRLFVGLCALALGLLEKYLQSAPRKVCHANARNTFLGFRPSTVVLINSYL</sequence>